<sequence length="281" mass="30160">MTTENATPGLALNLKHTSDPGQKDVVGDSSLAQDQTTCMHQSDSGVFLTPQSQIHQSLTCDSLVNAEGELQTYGEAASQTLTSAFITSQAPGSDTPVSVSLTLPNDVEEVPFQDSGNDIPAGSTFTAHQTDNNLTPEYGGQSPSSGDSQPIGDPVLDDTFMKKTKVMPITKRTNRKSPATASHDFRPKLLQNVQTEGFMRSISQNTDSSEPSTYNSDADDELDSSFESSQLGSVTSISFKNRLTNVHSERLPTLPSEAELVDLSGTELFTESENRKTGAKY</sequence>
<evidence type="ECO:0000313" key="2">
    <source>
        <dbReference type="EMBL" id="PVD28324.1"/>
    </source>
</evidence>
<accession>A0A2T7P4G9</accession>
<protein>
    <submittedName>
        <fullName evidence="2">Uncharacterized protein</fullName>
    </submittedName>
</protein>
<evidence type="ECO:0000256" key="1">
    <source>
        <dbReference type="SAM" id="MobiDB-lite"/>
    </source>
</evidence>
<dbReference type="EMBL" id="PZQS01000006">
    <property type="protein sequence ID" value="PVD28324.1"/>
    <property type="molecule type" value="Genomic_DNA"/>
</dbReference>
<gene>
    <name evidence="2" type="ORF">C0Q70_10911</name>
</gene>
<feature type="region of interest" description="Disordered" evidence="1">
    <location>
        <begin position="1"/>
        <end position="23"/>
    </location>
</feature>
<organism evidence="2 3">
    <name type="scientific">Pomacea canaliculata</name>
    <name type="common">Golden apple snail</name>
    <dbReference type="NCBI Taxonomy" id="400727"/>
    <lineage>
        <taxon>Eukaryota</taxon>
        <taxon>Metazoa</taxon>
        <taxon>Spiralia</taxon>
        <taxon>Lophotrochozoa</taxon>
        <taxon>Mollusca</taxon>
        <taxon>Gastropoda</taxon>
        <taxon>Caenogastropoda</taxon>
        <taxon>Architaenioglossa</taxon>
        <taxon>Ampullarioidea</taxon>
        <taxon>Ampullariidae</taxon>
        <taxon>Pomacea</taxon>
    </lineage>
</organism>
<reference evidence="2 3" key="1">
    <citation type="submission" date="2018-04" db="EMBL/GenBank/DDBJ databases">
        <title>The genome of golden apple snail Pomacea canaliculata provides insight into stress tolerance and invasive adaptation.</title>
        <authorList>
            <person name="Liu C."/>
            <person name="Liu B."/>
            <person name="Ren Y."/>
            <person name="Zhang Y."/>
            <person name="Wang H."/>
            <person name="Li S."/>
            <person name="Jiang F."/>
            <person name="Yin L."/>
            <person name="Zhang G."/>
            <person name="Qian W."/>
            <person name="Fan W."/>
        </authorList>
    </citation>
    <scope>NUCLEOTIDE SEQUENCE [LARGE SCALE GENOMIC DNA]</scope>
    <source>
        <strain evidence="2">SZHN2017</strain>
        <tissue evidence="2">Muscle</tissue>
    </source>
</reference>
<name>A0A2T7P4G9_POMCA</name>
<evidence type="ECO:0000313" key="3">
    <source>
        <dbReference type="Proteomes" id="UP000245119"/>
    </source>
</evidence>
<keyword evidence="3" id="KW-1185">Reference proteome</keyword>
<feature type="compositionally biased region" description="Polar residues" evidence="1">
    <location>
        <begin position="123"/>
        <end position="135"/>
    </location>
</feature>
<dbReference type="AlphaFoldDB" id="A0A2T7P4G9"/>
<dbReference type="Proteomes" id="UP000245119">
    <property type="component" value="Linkage Group LG6"/>
</dbReference>
<feature type="compositionally biased region" description="Low complexity" evidence="1">
    <location>
        <begin position="139"/>
        <end position="154"/>
    </location>
</feature>
<feature type="region of interest" description="Disordered" evidence="1">
    <location>
        <begin position="108"/>
        <end position="231"/>
    </location>
</feature>
<feature type="compositionally biased region" description="Polar residues" evidence="1">
    <location>
        <begin position="191"/>
        <end position="216"/>
    </location>
</feature>
<comment type="caution">
    <text evidence="2">The sequence shown here is derived from an EMBL/GenBank/DDBJ whole genome shotgun (WGS) entry which is preliminary data.</text>
</comment>
<proteinExistence type="predicted"/>